<reference evidence="4 5" key="1">
    <citation type="submission" date="2024-10" db="EMBL/GenBank/DDBJ databases">
        <title>The Natural Products Discovery Center: Release of the First 8490 Sequenced Strains for Exploring Actinobacteria Biosynthetic Diversity.</title>
        <authorList>
            <person name="Kalkreuter E."/>
            <person name="Kautsar S.A."/>
            <person name="Yang D."/>
            <person name="Bader C.D."/>
            <person name="Teijaro C.N."/>
            <person name="Fluegel L."/>
            <person name="Davis C.M."/>
            <person name="Simpson J.R."/>
            <person name="Lauterbach L."/>
            <person name="Steele A.D."/>
            <person name="Gui C."/>
            <person name="Meng S."/>
            <person name="Li G."/>
            <person name="Viehrig K."/>
            <person name="Ye F."/>
            <person name="Su P."/>
            <person name="Kiefer A.F."/>
            <person name="Nichols A."/>
            <person name="Cepeda A.J."/>
            <person name="Yan W."/>
            <person name="Fan B."/>
            <person name="Jiang Y."/>
            <person name="Adhikari A."/>
            <person name="Zheng C.-J."/>
            <person name="Schuster L."/>
            <person name="Cowan T.M."/>
            <person name="Smanski M.J."/>
            <person name="Chevrette M.G."/>
            <person name="De Carvalho L.P.S."/>
            <person name="Shen B."/>
        </authorList>
    </citation>
    <scope>NUCLEOTIDE SEQUENCE [LARGE SCALE GENOMIC DNA]</scope>
    <source>
        <strain evidence="4 5">NPDC020602</strain>
    </source>
</reference>
<dbReference type="SUPFAM" id="SSF50998">
    <property type="entry name" value="Quinoprotein alcohol dehydrogenase-like"/>
    <property type="match status" value="1"/>
</dbReference>
<feature type="transmembrane region" description="Helical" evidence="2">
    <location>
        <begin position="25"/>
        <end position="45"/>
    </location>
</feature>
<proteinExistence type="predicted"/>
<dbReference type="Proteomes" id="UP001611339">
    <property type="component" value="Unassembled WGS sequence"/>
</dbReference>
<keyword evidence="2" id="KW-0812">Transmembrane</keyword>
<evidence type="ECO:0000313" key="4">
    <source>
        <dbReference type="EMBL" id="MFI1714660.1"/>
    </source>
</evidence>
<evidence type="ECO:0000313" key="5">
    <source>
        <dbReference type="Proteomes" id="UP001611339"/>
    </source>
</evidence>
<evidence type="ECO:0000256" key="1">
    <source>
        <dbReference type="SAM" id="MobiDB-lite"/>
    </source>
</evidence>
<keyword evidence="2" id="KW-1133">Transmembrane helix</keyword>
<accession>A0ABW7U8K6</accession>
<dbReference type="Gene3D" id="2.130.10.10">
    <property type="entry name" value="YVTN repeat-like/Quinoprotein amine dehydrogenase"/>
    <property type="match status" value="1"/>
</dbReference>
<organism evidence="4 5">
    <name type="scientific">Streptomyces litmocidini</name>
    <dbReference type="NCBI Taxonomy" id="67318"/>
    <lineage>
        <taxon>Bacteria</taxon>
        <taxon>Bacillati</taxon>
        <taxon>Actinomycetota</taxon>
        <taxon>Actinomycetes</taxon>
        <taxon>Kitasatosporales</taxon>
        <taxon>Streptomycetaceae</taxon>
        <taxon>Streptomyces</taxon>
    </lineage>
</organism>
<comment type="caution">
    <text evidence="4">The sequence shown here is derived from an EMBL/GenBank/DDBJ whole genome shotgun (WGS) entry which is preliminary data.</text>
</comment>
<feature type="compositionally biased region" description="Basic and acidic residues" evidence="1">
    <location>
        <begin position="1"/>
        <end position="12"/>
    </location>
</feature>
<feature type="region of interest" description="Disordered" evidence="1">
    <location>
        <begin position="56"/>
        <end position="77"/>
    </location>
</feature>
<feature type="domain" description="Pyrrolo-quinoline quinone repeat" evidence="3">
    <location>
        <begin position="93"/>
        <end position="181"/>
    </location>
</feature>
<dbReference type="EMBL" id="JBIRUI010000005">
    <property type="protein sequence ID" value="MFI1714660.1"/>
    <property type="molecule type" value="Genomic_DNA"/>
</dbReference>
<keyword evidence="5" id="KW-1185">Reference proteome</keyword>
<gene>
    <name evidence="4" type="ORF">ACH407_13950</name>
</gene>
<protein>
    <submittedName>
        <fullName evidence="4">PQQ-binding-like beta-propeller repeat protein</fullName>
    </submittedName>
</protein>
<keyword evidence="2" id="KW-0472">Membrane</keyword>
<sequence>MAGRTQGERDGGAAEPSGRRGGPGCLLAAVGLLLALVAGIGWAFLEPMGYWPGSSMTTARTARSDTDGTPPEDAPDRTWLIGDTVVRGGPDGVRAFHAGSGAARWTAAVPKGCVPGVSAAGPKQIVTVLTCRDETKVAAFDPADGSARWAVPLDARRGVPTGSIVTVVSAEPIVLRIDARDLLVFGPDGTPGPRIEPVGPPHRLDGGDVAVSEGRGYDLTSGGRWGRVVAHDLASGDKLWEEDLGGAASTLGGLHAEAGRVMALKTSARSGDVLYTFDAATGDEEERVFRDLEAPAREVLPYGDLLIAVHPGGGTPSLSAYEPW</sequence>
<dbReference type="InterPro" id="IPR011047">
    <property type="entry name" value="Quinoprotein_ADH-like_sf"/>
</dbReference>
<dbReference type="InterPro" id="IPR002372">
    <property type="entry name" value="PQQ_rpt_dom"/>
</dbReference>
<dbReference type="InterPro" id="IPR015943">
    <property type="entry name" value="WD40/YVTN_repeat-like_dom_sf"/>
</dbReference>
<evidence type="ECO:0000256" key="2">
    <source>
        <dbReference type="SAM" id="Phobius"/>
    </source>
</evidence>
<evidence type="ECO:0000259" key="3">
    <source>
        <dbReference type="Pfam" id="PF13360"/>
    </source>
</evidence>
<dbReference type="Pfam" id="PF13360">
    <property type="entry name" value="PQQ_2"/>
    <property type="match status" value="1"/>
</dbReference>
<name>A0ABW7U8K6_9ACTN</name>
<feature type="region of interest" description="Disordered" evidence="1">
    <location>
        <begin position="1"/>
        <end position="20"/>
    </location>
</feature>
<dbReference type="RefSeq" id="WP_398709191.1">
    <property type="nucleotide sequence ID" value="NZ_JBIRUI010000005.1"/>
</dbReference>